<keyword evidence="1" id="KW-0997">Cell inner membrane</keyword>
<dbReference type="UniPathway" id="UPA00084">
    <property type="reaction ID" value="UER00504"/>
</dbReference>
<comment type="cofactor">
    <cofactor evidence="1">
        <name>Mg(2+)</name>
        <dbReference type="ChEBI" id="CHEBI:18420"/>
    </cofactor>
</comment>
<evidence type="ECO:0000259" key="3">
    <source>
        <dbReference type="Pfam" id="PF04608"/>
    </source>
</evidence>
<feature type="transmembrane region" description="Helical" evidence="2">
    <location>
        <begin position="29"/>
        <end position="48"/>
    </location>
</feature>
<comment type="caution">
    <text evidence="4">The sequence shown here is derived from an EMBL/GenBank/DDBJ whole genome shotgun (WGS) entry which is preliminary data.</text>
</comment>
<dbReference type="PANTHER" id="PTHR36305">
    <property type="entry name" value="PHOSPHATIDYLGLYCEROPHOSPHATASE A"/>
    <property type="match status" value="1"/>
</dbReference>
<comment type="subcellular location">
    <subcellularLocation>
        <location evidence="1">Cell inner membrane</location>
        <topology evidence="1">Multi-pass membrane protein</topology>
    </subcellularLocation>
</comment>
<dbReference type="AlphaFoldDB" id="A0A847S9T9"/>
<dbReference type="GO" id="GO:0009395">
    <property type="term" value="P:phospholipid catabolic process"/>
    <property type="evidence" value="ECO:0007669"/>
    <property type="project" value="UniProtKB-KW"/>
</dbReference>
<dbReference type="InterPro" id="IPR007686">
    <property type="entry name" value="YutG/PgpA"/>
</dbReference>
<dbReference type="GO" id="GO:0008962">
    <property type="term" value="F:phosphatidylglycerophosphatase activity"/>
    <property type="evidence" value="ECO:0007669"/>
    <property type="project" value="UniProtKB-EC"/>
</dbReference>
<keyword evidence="1" id="KW-1208">Phospholipid metabolism</keyword>
<dbReference type="GO" id="GO:0005886">
    <property type="term" value="C:plasma membrane"/>
    <property type="evidence" value="ECO:0007669"/>
    <property type="project" value="UniProtKB-SubCell"/>
</dbReference>
<dbReference type="EC" id="3.1.3.27" evidence="1"/>
<dbReference type="PIRSF" id="PIRSF006162">
    <property type="entry name" value="PgpA"/>
    <property type="match status" value="1"/>
</dbReference>
<sequence>MRPAPGTWGSLASWPLYLLMAHWLTPMQIVWACLPLFVLGVFCCARTGKALGVVDHGAIVWDEMVACWLLFALTPAALWSQLLALLLFRLFDISKPWPIRWLDARMKNGFGVMLDDLLAMLFAWVVHILLWPRLLPLLPH</sequence>
<feature type="transmembrane region" description="Helical" evidence="2">
    <location>
        <begin position="112"/>
        <end position="131"/>
    </location>
</feature>
<reference evidence="4 5" key="1">
    <citation type="submission" date="2020-04" db="EMBL/GenBank/DDBJ databases">
        <title>Draft genome of Leeia sp. IMCC25680.</title>
        <authorList>
            <person name="Song J."/>
            <person name="Cho J.-C."/>
        </authorList>
    </citation>
    <scope>NUCLEOTIDE SEQUENCE [LARGE SCALE GENOMIC DNA]</scope>
    <source>
        <strain evidence="4 5">IMCC25680</strain>
    </source>
</reference>
<proteinExistence type="predicted"/>
<keyword evidence="1 2" id="KW-0812">Transmembrane</keyword>
<keyword evidence="1" id="KW-0442">Lipid degradation</keyword>
<dbReference type="EMBL" id="JABAIM010000001">
    <property type="protein sequence ID" value="NLR73838.1"/>
    <property type="molecule type" value="Genomic_DNA"/>
</dbReference>
<name>A0A847S9T9_9NEIS</name>
<keyword evidence="1" id="KW-1003">Cell membrane</keyword>
<dbReference type="PANTHER" id="PTHR36305:SF1">
    <property type="entry name" value="PHOSPHATIDYLGLYCEROPHOSPHATASE A"/>
    <property type="match status" value="1"/>
</dbReference>
<dbReference type="GO" id="GO:0006655">
    <property type="term" value="P:phosphatidylglycerol biosynthetic process"/>
    <property type="evidence" value="ECO:0007669"/>
    <property type="project" value="UniProtKB-UniPathway"/>
</dbReference>
<dbReference type="CDD" id="cd06971">
    <property type="entry name" value="PgpA"/>
    <property type="match status" value="1"/>
</dbReference>
<evidence type="ECO:0000313" key="5">
    <source>
        <dbReference type="Proteomes" id="UP000587991"/>
    </source>
</evidence>
<evidence type="ECO:0000313" key="4">
    <source>
        <dbReference type="EMBL" id="NLR73838.1"/>
    </source>
</evidence>
<dbReference type="InterPro" id="IPR026037">
    <property type="entry name" value="PgpA"/>
</dbReference>
<dbReference type="Proteomes" id="UP000587991">
    <property type="component" value="Unassembled WGS sequence"/>
</dbReference>
<comment type="catalytic activity">
    <reaction evidence="1">
        <text>a 1,2-diacyl-sn-glycero-3-phospho-(1'-sn-glycero-3'-phosphate) + H2O = a 1,2-diacyl-sn-glycero-3-phospho-(1'-sn-glycerol) + phosphate</text>
        <dbReference type="Rhea" id="RHEA:33751"/>
        <dbReference type="ChEBI" id="CHEBI:15377"/>
        <dbReference type="ChEBI" id="CHEBI:43474"/>
        <dbReference type="ChEBI" id="CHEBI:60110"/>
        <dbReference type="ChEBI" id="CHEBI:64716"/>
        <dbReference type="EC" id="3.1.3.27"/>
    </reaction>
</comment>
<gene>
    <name evidence="4" type="ORF">HF682_01525</name>
</gene>
<keyword evidence="1" id="KW-0460">Magnesium</keyword>
<dbReference type="Pfam" id="PF04608">
    <property type="entry name" value="PgpA"/>
    <property type="match status" value="1"/>
</dbReference>
<organism evidence="4 5">
    <name type="scientific">Leeia aquatica</name>
    <dbReference type="NCBI Taxonomy" id="2725557"/>
    <lineage>
        <taxon>Bacteria</taxon>
        <taxon>Pseudomonadati</taxon>
        <taxon>Pseudomonadota</taxon>
        <taxon>Betaproteobacteria</taxon>
        <taxon>Neisseriales</taxon>
        <taxon>Leeiaceae</taxon>
        <taxon>Leeia</taxon>
    </lineage>
</organism>
<accession>A0A847S9T9</accession>
<evidence type="ECO:0000256" key="2">
    <source>
        <dbReference type="SAM" id="Phobius"/>
    </source>
</evidence>
<keyword evidence="1" id="KW-0479">Metal-binding</keyword>
<comment type="pathway">
    <text evidence="1">Phospholipid metabolism; phosphatidylglycerol biosynthesis; phosphatidylglycerol from CDP-diacylglycerol: step 2/2.</text>
</comment>
<keyword evidence="5" id="KW-1185">Reference proteome</keyword>
<dbReference type="InterPro" id="IPR036681">
    <property type="entry name" value="PgpA-like_sf"/>
</dbReference>
<evidence type="ECO:0000256" key="1">
    <source>
        <dbReference type="PIRNR" id="PIRNR006162"/>
    </source>
</evidence>
<dbReference type="SUPFAM" id="SSF101307">
    <property type="entry name" value="YutG-like"/>
    <property type="match status" value="1"/>
</dbReference>
<protein>
    <recommendedName>
        <fullName evidence="1">Phosphatidylglycerophosphatase A</fullName>
        <ecNumber evidence="1">3.1.3.27</ecNumber>
    </recommendedName>
    <alternativeName>
        <fullName evidence="1">Phosphatidylglycerolphosphate phosphatase A</fullName>
    </alternativeName>
</protein>
<comment type="function">
    <text evidence="1">Lipid phosphatase which dephosphorylates phosphatidylglycerophosphate (PGP) to phosphatidylglycerol (PG).</text>
</comment>
<keyword evidence="1" id="KW-0378">Hydrolase</keyword>
<keyword evidence="1" id="KW-0595">Phospholipid degradation</keyword>
<keyword evidence="2" id="KW-1133">Transmembrane helix</keyword>
<feature type="domain" description="YutG/PgpA" evidence="3">
    <location>
        <begin position="3"/>
        <end position="130"/>
    </location>
</feature>
<dbReference type="GO" id="GO:0046872">
    <property type="term" value="F:metal ion binding"/>
    <property type="evidence" value="ECO:0007669"/>
    <property type="project" value="UniProtKB-KW"/>
</dbReference>
<keyword evidence="1" id="KW-0443">Lipid metabolism</keyword>
<keyword evidence="1 2" id="KW-0472">Membrane</keyword>